<evidence type="ECO:0000256" key="1">
    <source>
        <dbReference type="ARBA" id="ARBA00004651"/>
    </source>
</evidence>
<protein>
    <submittedName>
        <fullName evidence="10">Uncharacterized protein</fullName>
    </submittedName>
</protein>
<dbReference type="AlphaFoldDB" id="A0AAD6D2P9"/>
<dbReference type="InterPro" id="IPR044669">
    <property type="entry name" value="YneE/VCCN1/2-like"/>
</dbReference>
<keyword evidence="4 9" id="KW-0812">Transmembrane</keyword>
<dbReference type="Pfam" id="PF25539">
    <property type="entry name" value="Bestrophin_2"/>
    <property type="match status" value="1"/>
</dbReference>
<gene>
    <name evidence="10" type="ORF">N7494_001940</name>
</gene>
<sequence>MGDDAPQSPSDGTTGGLSGDTNAPAPVVTDVHHDAHHQAVPVHHREKEELLPRVKALTPRPTFMENLANSRDRQFKLSRQDSSELERYFHGPRDMDKHSKWPIFMRLHGSVMPKMILPMLLVAAWSTIITCISKFKHNLGINDILLTVLGFVVGLALSFRSSTAYERWADGRKYWSQLIQVSRNLARTIWINTGEREGELGKKDLLRKLSAMNLLLAFAISLKHKLRFEPDVAYEDLAGLVGYLDTFAREAHDHNVVSPPPKSALKAAGEYLGVSWAESNPPQAYQASQEAARSLAVGDSAPFVGLC</sequence>
<evidence type="ECO:0000256" key="7">
    <source>
        <dbReference type="ARBA" id="ARBA00023136"/>
    </source>
</evidence>
<reference evidence="10 11" key="1">
    <citation type="journal article" date="2023" name="IMA Fungus">
        <title>Comparative genomic study of the Penicillium genus elucidates a diverse pangenome and 15 lateral gene transfer events.</title>
        <authorList>
            <person name="Petersen C."/>
            <person name="Sorensen T."/>
            <person name="Nielsen M.R."/>
            <person name="Sondergaard T.E."/>
            <person name="Sorensen J.L."/>
            <person name="Fitzpatrick D.A."/>
            <person name="Frisvad J.C."/>
            <person name="Nielsen K.L."/>
        </authorList>
    </citation>
    <scope>NUCLEOTIDE SEQUENCE [LARGE SCALE GENOMIC DNA]</scope>
    <source>
        <strain evidence="10 11">IBT 35679</strain>
    </source>
</reference>
<keyword evidence="5 9" id="KW-1133">Transmembrane helix</keyword>
<keyword evidence="7 9" id="KW-0472">Membrane</keyword>
<dbReference type="Proteomes" id="UP001220324">
    <property type="component" value="Unassembled WGS sequence"/>
</dbReference>
<evidence type="ECO:0000256" key="2">
    <source>
        <dbReference type="ARBA" id="ARBA00022448"/>
    </source>
</evidence>
<keyword evidence="3" id="KW-1003">Cell membrane</keyword>
<evidence type="ECO:0000256" key="5">
    <source>
        <dbReference type="ARBA" id="ARBA00022989"/>
    </source>
</evidence>
<evidence type="ECO:0000256" key="3">
    <source>
        <dbReference type="ARBA" id="ARBA00022475"/>
    </source>
</evidence>
<dbReference type="PANTHER" id="PTHR33281:SF19">
    <property type="entry name" value="VOLTAGE-DEPENDENT ANION CHANNEL-FORMING PROTEIN YNEE"/>
    <property type="match status" value="1"/>
</dbReference>
<dbReference type="GO" id="GO:0005886">
    <property type="term" value="C:plasma membrane"/>
    <property type="evidence" value="ECO:0007669"/>
    <property type="project" value="UniProtKB-SubCell"/>
</dbReference>
<evidence type="ECO:0000313" key="10">
    <source>
        <dbReference type="EMBL" id="KAJ5552562.1"/>
    </source>
</evidence>
<dbReference type="PANTHER" id="PTHR33281">
    <property type="entry name" value="UPF0187 PROTEIN YNEE"/>
    <property type="match status" value="1"/>
</dbReference>
<proteinExistence type="predicted"/>
<organism evidence="10 11">
    <name type="scientific">Penicillium frequentans</name>
    <dbReference type="NCBI Taxonomy" id="3151616"/>
    <lineage>
        <taxon>Eukaryota</taxon>
        <taxon>Fungi</taxon>
        <taxon>Dikarya</taxon>
        <taxon>Ascomycota</taxon>
        <taxon>Pezizomycotina</taxon>
        <taxon>Eurotiomycetes</taxon>
        <taxon>Eurotiomycetidae</taxon>
        <taxon>Eurotiales</taxon>
        <taxon>Aspergillaceae</taxon>
        <taxon>Penicillium</taxon>
    </lineage>
</organism>
<evidence type="ECO:0000313" key="11">
    <source>
        <dbReference type="Proteomes" id="UP001220324"/>
    </source>
</evidence>
<evidence type="ECO:0000256" key="6">
    <source>
        <dbReference type="ARBA" id="ARBA00023065"/>
    </source>
</evidence>
<feature type="transmembrane region" description="Helical" evidence="9">
    <location>
        <begin position="115"/>
        <end position="135"/>
    </location>
</feature>
<dbReference type="EMBL" id="JAQIZZ010000002">
    <property type="protein sequence ID" value="KAJ5552562.1"/>
    <property type="molecule type" value="Genomic_DNA"/>
</dbReference>
<dbReference type="GO" id="GO:0005254">
    <property type="term" value="F:chloride channel activity"/>
    <property type="evidence" value="ECO:0007669"/>
    <property type="project" value="InterPro"/>
</dbReference>
<name>A0AAD6D2P9_9EURO</name>
<feature type="region of interest" description="Disordered" evidence="8">
    <location>
        <begin position="1"/>
        <end position="27"/>
    </location>
</feature>
<keyword evidence="11" id="KW-1185">Reference proteome</keyword>
<comment type="subcellular location">
    <subcellularLocation>
        <location evidence="1">Cell membrane</location>
        <topology evidence="1">Multi-pass membrane protein</topology>
    </subcellularLocation>
</comment>
<evidence type="ECO:0000256" key="4">
    <source>
        <dbReference type="ARBA" id="ARBA00022692"/>
    </source>
</evidence>
<accession>A0AAD6D2P9</accession>
<keyword evidence="2" id="KW-0813">Transport</keyword>
<evidence type="ECO:0000256" key="9">
    <source>
        <dbReference type="SAM" id="Phobius"/>
    </source>
</evidence>
<evidence type="ECO:0000256" key="8">
    <source>
        <dbReference type="SAM" id="MobiDB-lite"/>
    </source>
</evidence>
<keyword evidence="6" id="KW-0406">Ion transport</keyword>
<feature type="transmembrane region" description="Helical" evidence="9">
    <location>
        <begin position="141"/>
        <end position="159"/>
    </location>
</feature>
<comment type="caution">
    <text evidence="10">The sequence shown here is derived from an EMBL/GenBank/DDBJ whole genome shotgun (WGS) entry which is preliminary data.</text>
</comment>